<gene>
    <name evidence="5" type="ORF">VNI00_010326</name>
</gene>
<keyword evidence="3" id="KW-0539">Nucleus</keyword>
<comment type="subcellular location">
    <subcellularLocation>
        <location evidence="1">Nucleus</location>
    </subcellularLocation>
</comment>
<dbReference type="InterPro" id="IPR013970">
    <property type="entry name" value="Rfa2"/>
</dbReference>
<dbReference type="SUPFAM" id="SSF50249">
    <property type="entry name" value="Nucleic acid-binding proteins"/>
    <property type="match status" value="1"/>
</dbReference>
<proteinExistence type="inferred from homology"/>
<keyword evidence="6" id="KW-1185">Reference proteome</keyword>
<dbReference type="GO" id="GO:0006281">
    <property type="term" value="P:DNA repair"/>
    <property type="evidence" value="ECO:0007669"/>
    <property type="project" value="InterPro"/>
</dbReference>
<feature type="compositionally biased region" description="Polar residues" evidence="4">
    <location>
        <begin position="1"/>
        <end position="11"/>
    </location>
</feature>
<dbReference type="AlphaFoldDB" id="A0AAW0CH21"/>
<dbReference type="GO" id="GO:0006260">
    <property type="term" value="P:DNA replication"/>
    <property type="evidence" value="ECO:0007669"/>
    <property type="project" value="InterPro"/>
</dbReference>
<dbReference type="InterPro" id="IPR012340">
    <property type="entry name" value="NA-bd_OB-fold"/>
</dbReference>
<dbReference type="GO" id="GO:0006310">
    <property type="term" value="P:DNA recombination"/>
    <property type="evidence" value="ECO:0007669"/>
    <property type="project" value="InterPro"/>
</dbReference>
<reference evidence="5 6" key="1">
    <citation type="submission" date="2024-01" db="EMBL/GenBank/DDBJ databases">
        <title>A draft genome for a cacao thread blight-causing isolate of Paramarasmius palmivorus.</title>
        <authorList>
            <person name="Baruah I.K."/>
            <person name="Bukari Y."/>
            <person name="Amoako-Attah I."/>
            <person name="Meinhardt L.W."/>
            <person name="Bailey B.A."/>
            <person name="Cohen S.P."/>
        </authorList>
    </citation>
    <scope>NUCLEOTIDE SEQUENCE [LARGE SCALE GENOMIC DNA]</scope>
    <source>
        <strain evidence="5 6">GH-12</strain>
    </source>
</reference>
<organism evidence="5 6">
    <name type="scientific">Paramarasmius palmivorus</name>
    <dbReference type="NCBI Taxonomy" id="297713"/>
    <lineage>
        <taxon>Eukaryota</taxon>
        <taxon>Fungi</taxon>
        <taxon>Dikarya</taxon>
        <taxon>Basidiomycota</taxon>
        <taxon>Agaricomycotina</taxon>
        <taxon>Agaricomycetes</taxon>
        <taxon>Agaricomycetidae</taxon>
        <taxon>Agaricales</taxon>
        <taxon>Marasmiineae</taxon>
        <taxon>Marasmiaceae</taxon>
        <taxon>Paramarasmius</taxon>
    </lineage>
</organism>
<evidence type="ECO:0000313" key="6">
    <source>
        <dbReference type="Proteomes" id="UP001383192"/>
    </source>
</evidence>
<dbReference type="EMBL" id="JAYKXP010000041">
    <property type="protein sequence ID" value="KAK7038935.1"/>
    <property type="molecule type" value="Genomic_DNA"/>
</dbReference>
<dbReference type="Proteomes" id="UP001383192">
    <property type="component" value="Unassembled WGS sequence"/>
</dbReference>
<comment type="caution">
    <text evidence="5">The sequence shown here is derived from an EMBL/GenBank/DDBJ whole genome shotgun (WGS) entry which is preliminary data.</text>
</comment>
<dbReference type="GO" id="GO:0003677">
    <property type="term" value="F:DNA binding"/>
    <property type="evidence" value="ECO:0007669"/>
    <property type="project" value="InterPro"/>
</dbReference>
<dbReference type="GO" id="GO:0031981">
    <property type="term" value="C:nuclear lumen"/>
    <property type="evidence" value="ECO:0007669"/>
    <property type="project" value="UniProtKB-ARBA"/>
</dbReference>
<comment type="similarity">
    <text evidence="2">Belongs to the replication factor A protein 3 family.</text>
</comment>
<dbReference type="Gene3D" id="2.40.50.140">
    <property type="entry name" value="Nucleic acid-binding proteins"/>
    <property type="match status" value="1"/>
</dbReference>
<name>A0AAW0CH21_9AGAR</name>
<evidence type="ECO:0000256" key="1">
    <source>
        <dbReference type="ARBA" id="ARBA00004123"/>
    </source>
</evidence>
<evidence type="ECO:0000313" key="5">
    <source>
        <dbReference type="EMBL" id="KAK7038935.1"/>
    </source>
</evidence>
<feature type="region of interest" description="Disordered" evidence="4">
    <location>
        <begin position="1"/>
        <end position="22"/>
    </location>
</feature>
<protein>
    <submittedName>
        <fullName evidence="5">Uncharacterized protein</fullName>
    </submittedName>
</protein>
<accession>A0AAW0CH21</accession>
<evidence type="ECO:0000256" key="2">
    <source>
        <dbReference type="ARBA" id="ARBA00009761"/>
    </source>
</evidence>
<dbReference type="Pfam" id="PF08661">
    <property type="entry name" value="Rep_fac-A_3"/>
    <property type="match status" value="1"/>
</dbReference>
<sequence length="144" mass="16153">MDIPPSNSQKSPEPLRSPSPVVKDVAAEDGRPSVSPLIKHSHMAGFCGKWGRLIGQFLEVRDDLKYITMLTSDGGEVKLLFEGDWDLWGQPSRYNEVLGEIKDASTMKLHSFIRLGEELDLNTVNATIDVIHDARFREVFFPQA</sequence>
<evidence type="ECO:0000256" key="3">
    <source>
        <dbReference type="ARBA" id="ARBA00023242"/>
    </source>
</evidence>
<evidence type="ECO:0000256" key="4">
    <source>
        <dbReference type="SAM" id="MobiDB-lite"/>
    </source>
</evidence>